<gene>
    <name evidence="1" type="ORF">PGLA2088_LOCUS25862</name>
</gene>
<evidence type="ECO:0000313" key="1">
    <source>
        <dbReference type="EMBL" id="CAE8688332.1"/>
    </source>
</evidence>
<comment type="caution">
    <text evidence="1">The sequence shown here is derived from an EMBL/GenBank/DDBJ whole genome shotgun (WGS) entry which is preliminary data.</text>
</comment>
<name>A0A813JZ61_POLGL</name>
<proteinExistence type="predicted"/>
<sequence>MKRGSMIPLPQEGRPAYLSKNPDCIELDWTAPCHRGAEIYSYDFLVSEDPKFCQDATRHLEVAGESSILKVDGRCT</sequence>
<evidence type="ECO:0000313" key="2">
    <source>
        <dbReference type="Proteomes" id="UP000626109"/>
    </source>
</evidence>
<organism evidence="1 2">
    <name type="scientific">Polarella glacialis</name>
    <name type="common">Dinoflagellate</name>
    <dbReference type="NCBI Taxonomy" id="89957"/>
    <lineage>
        <taxon>Eukaryota</taxon>
        <taxon>Sar</taxon>
        <taxon>Alveolata</taxon>
        <taxon>Dinophyceae</taxon>
        <taxon>Suessiales</taxon>
        <taxon>Suessiaceae</taxon>
        <taxon>Polarella</taxon>
    </lineage>
</organism>
<dbReference type="Proteomes" id="UP000626109">
    <property type="component" value="Unassembled WGS sequence"/>
</dbReference>
<dbReference type="AlphaFoldDB" id="A0A813JZ61"/>
<accession>A0A813JZ61</accession>
<dbReference type="EMBL" id="CAJNNW010026878">
    <property type="protein sequence ID" value="CAE8688332.1"/>
    <property type="molecule type" value="Genomic_DNA"/>
</dbReference>
<reference evidence="1" key="1">
    <citation type="submission" date="2021-02" db="EMBL/GenBank/DDBJ databases">
        <authorList>
            <person name="Dougan E. K."/>
            <person name="Rhodes N."/>
            <person name="Thang M."/>
            <person name="Chan C."/>
        </authorList>
    </citation>
    <scope>NUCLEOTIDE SEQUENCE</scope>
</reference>
<protein>
    <submittedName>
        <fullName evidence="1">Uncharacterized protein</fullName>
    </submittedName>
</protein>